<comment type="caution">
    <text evidence="3">Lacks conserved residue(s) required for the propagation of feature annotation.</text>
</comment>
<dbReference type="PANTHER" id="PTHR47849">
    <property type="entry name" value="CHITIN-BINDING LECTIN 1"/>
    <property type="match status" value="1"/>
</dbReference>
<accession>A0A175VXG5</accession>
<feature type="domain" description="Chitin-binding type-1" evidence="5">
    <location>
        <begin position="85"/>
        <end position="130"/>
    </location>
</feature>
<keyword evidence="1 3" id="KW-0147">Chitin-binding</keyword>
<dbReference type="VEuPathDB" id="FungiDB:MMYC01_207257"/>
<dbReference type="GO" id="GO:0004252">
    <property type="term" value="F:serine-type endopeptidase activity"/>
    <property type="evidence" value="ECO:0007669"/>
    <property type="project" value="InterPro"/>
</dbReference>
<evidence type="ECO:0000313" key="6">
    <source>
        <dbReference type="EMBL" id="KXX76236.1"/>
    </source>
</evidence>
<dbReference type="GO" id="GO:0008061">
    <property type="term" value="F:chitin binding"/>
    <property type="evidence" value="ECO:0007669"/>
    <property type="project" value="UniProtKB-UniRule"/>
</dbReference>
<name>A0A175VXG5_9PEZI</name>
<dbReference type="Pfam" id="PF00187">
    <property type="entry name" value="Chitin_bind_1"/>
    <property type="match status" value="1"/>
</dbReference>
<proteinExistence type="predicted"/>
<dbReference type="PROSITE" id="PS50941">
    <property type="entry name" value="CHIT_BIND_I_2"/>
    <property type="match status" value="2"/>
</dbReference>
<dbReference type="SMART" id="SM00270">
    <property type="entry name" value="ChtBD1"/>
    <property type="match status" value="2"/>
</dbReference>
<dbReference type="OrthoDB" id="5242494at2759"/>
<keyword evidence="7" id="KW-1185">Reference proteome</keyword>
<dbReference type="Gene3D" id="3.30.60.10">
    <property type="entry name" value="Endochitinase-like"/>
    <property type="match status" value="2"/>
</dbReference>
<reference evidence="6 7" key="1">
    <citation type="journal article" date="2016" name="Genome Announc.">
        <title>Genome Sequence of Madurella mycetomatis mm55, Isolated from a Human Mycetoma Case in Sudan.</title>
        <authorList>
            <person name="Smit S."/>
            <person name="Derks M.F."/>
            <person name="Bervoets S."/>
            <person name="Fahal A."/>
            <person name="van Leeuwen W."/>
            <person name="van Belkum A."/>
            <person name="van de Sande W.W."/>
        </authorList>
    </citation>
    <scope>NUCLEOTIDE SEQUENCE [LARGE SCALE GENOMIC DNA]</scope>
    <source>
        <strain evidence="7">mm55</strain>
    </source>
</reference>
<protein>
    <submittedName>
        <fullName evidence="6">Lectin</fullName>
    </submittedName>
</protein>
<evidence type="ECO:0000256" key="4">
    <source>
        <dbReference type="SAM" id="MobiDB-lite"/>
    </source>
</evidence>
<dbReference type="Gene3D" id="3.40.50.200">
    <property type="entry name" value="Peptidase S8/S53 domain"/>
    <property type="match status" value="1"/>
</dbReference>
<dbReference type="SUPFAM" id="SSF52743">
    <property type="entry name" value="Subtilisin-like"/>
    <property type="match status" value="1"/>
</dbReference>
<dbReference type="PANTHER" id="PTHR47849:SF8">
    <property type="entry name" value="LECTIN"/>
    <property type="match status" value="1"/>
</dbReference>
<keyword evidence="2 3" id="KW-1015">Disulfide bond</keyword>
<feature type="disulfide bond" evidence="3">
    <location>
        <begin position="54"/>
        <end position="68"/>
    </location>
</feature>
<feature type="compositionally biased region" description="Pro residues" evidence="4">
    <location>
        <begin position="1145"/>
        <end position="1157"/>
    </location>
</feature>
<comment type="caution">
    <text evidence="6">The sequence shown here is derived from an EMBL/GenBank/DDBJ whole genome shotgun (WGS) entry which is preliminary data.</text>
</comment>
<sequence length="1322" mass="142334">MKKAFANNLGFGGTMAWSVDFNAGVSDNPPVSTDGSCGPANGGTACEGSGFSDCCSANGWCGSALAHCGSGCLGGKCIQGAVTTDGSCGAGANNAICGDWPAGDCCSPAGWCGSTPDHCGVGCQSGSCIDRDNVVFVDPRCPPVPLESTTTFTITPFTTSLEVGSSVGGTFAVTTTTVTVVVQDIVTHVLPQSNVVITNGQTAARFNPTPSIVIPPSTVTFTNGLGQTSTRLVVFPPWPQDDAWNIGAGPFISESSTSPSNGTSLARLTLPPMTWMEEPYTEPPLVLPCTANYGQYYISEHDAFVTISECPVGAATSIVSNCLPTKTVAIEADTTKSFSLGCTLFTGTGSRITSGPLPTYTAWPDGELILEEEGDDDDSGDEFKLGCDLWFFNICWPDAKLGGLRWKFPEGALPPGPPPFIRWPKNITPMGTLPGPWPPITIPWDRKPIIPTSKAGQCTTRTADICSTTTTLDITIDGTSTKTSARTQSTCTTIRGCKVEDDDWETTTTTSCAQSTITTDLITGGNKVRAELTVSPEVDTNNVKFNRRQDDSPGCSVTSAGDVMIFPKNPTNAAAHVALRNYLMSNPEPAVNFWEARGGRGTVVFSASNSDGSEPFYGLYLVHGLDRRHYDEMWNRRDILGIAHMFSIQDRNLMILPPVSPHARRSETARDKRNTNTPLMARDKGTREKYRNEFWELSIMVVPPMQAWEVGLPYGMYGYEAYDSFGESQVIYVVEEGLWTGHEEFDGALIDKSSIQVPYLGDHHVVDPDLTHGTQVAAKLVGKNLGLARKAQLILSPIPPMKAPADRLDTIHEGILISLIGVLNHVMRHPGERGKQIAEYDMIHRVLKKLESLDIVVVVSTHNEDLEPDVKNSVDDLFMRWANPRDSGYIEGLIAVSGINQNTWISPLNPWAPWIALAPGYNVDTSAEPPSTESLLEGMLDDSSARAASLRTPVNVKKLVFHMHQPVSFLPDENGISAIINIDLDDDEPAGETEWAAYDPRRTWNRRMPFLWSGEMNGAGNCVPEPWLHGCPEGLMDDDLSKLEHFGSDSDSCAAPGSVSLKEKRQAAAVPYCSVVLNPQHQPSGPRATSALTYTPDPASPTCLSSCGTYCSGFYCRNNPTGHPPAFFDPGDPAHQPTTTSPGRAPTPPPELPPLPPGPTCSGNQYPTTTMVCNGAGGNLACLGSLICATSMISHPDPGSPPAADRLPGHPGIRPRELPTRGQIRRFANGHIPKASSGVTCPDVGERIAVSEVDNGETLNGCHKGGYTDGYQVCEVEGGAHIYRPDGKWMLCERDNSILRHCYLLRWQTYTRHMKCDGIWRT</sequence>
<evidence type="ECO:0000256" key="3">
    <source>
        <dbReference type="PROSITE-ProRule" id="PRU00261"/>
    </source>
</evidence>
<evidence type="ECO:0000259" key="5">
    <source>
        <dbReference type="PROSITE" id="PS50941"/>
    </source>
</evidence>
<dbReference type="InterPro" id="IPR036852">
    <property type="entry name" value="Peptidase_S8/S53_dom_sf"/>
</dbReference>
<gene>
    <name evidence="6" type="ORF">MMYC01_207257</name>
</gene>
<feature type="region of interest" description="Disordered" evidence="4">
    <location>
        <begin position="1126"/>
        <end position="1157"/>
    </location>
</feature>
<dbReference type="GO" id="GO:0006508">
    <property type="term" value="P:proteolysis"/>
    <property type="evidence" value="ECO:0007669"/>
    <property type="project" value="InterPro"/>
</dbReference>
<dbReference type="Proteomes" id="UP000078237">
    <property type="component" value="Unassembled WGS sequence"/>
</dbReference>
<dbReference type="EMBL" id="LCTW02000221">
    <property type="protein sequence ID" value="KXX76236.1"/>
    <property type="molecule type" value="Genomic_DNA"/>
</dbReference>
<organism evidence="6 7">
    <name type="scientific">Madurella mycetomatis</name>
    <dbReference type="NCBI Taxonomy" id="100816"/>
    <lineage>
        <taxon>Eukaryota</taxon>
        <taxon>Fungi</taxon>
        <taxon>Dikarya</taxon>
        <taxon>Ascomycota</taxon>
        <taxon>Pezizomycotina</taxon>
        <taxon>Sordariomycetes</taxon>
        <taxon>Sordariomycetidae</taxon>
        <taxon>Sordariales</taxon>
        <taxon>Sordariales incertae sedis</taxon>
        <taxon>Madurella</taxon>
    </lineage>
</organism>
<evidence type="ECO:0000256" key="2">
    <source>
        <dbReference type="ARBA" id="ARBA00023157"/>
    </source>
</evidence>
<dbReference type="SUPFAM" id="SSF57016">
    <property type="entry name" value="Plant lectins/antimicrobial peptides"/>
    <property type="match status" value="2"/>
</dbReference>
<dbReference type="CDD" id="cd11618">
    <property type="entry name" value="ChtBD1_1"/>
    <property type="match status" value="2"/>
</dbReference>
<dbReference type="InterPro" id="IPR036861">
    <property type="entry name" value="Endochitinase-like_sf"/>
</dbReference>
<dbReference type="InterPro" id="IPR001002">
    <property type="entry name" value="Chitin-bd_1"/>
</dbReference>
<dbReference type="AlphaFoldDB" id="A0A175VXG5"/>
<evidence type="ECO:0000313" key="7">
    <source>
        <dbReference type="Proteomes" id="UP000078237"/>
    </source>
</evidence>
<feature type="domain" description="Chitin-binding type-1" evidence="5">
    <location>
        <begin position="34"/>
        <end position="79"/>
    </location>
</feature>
<feature type="disulfide bond" evidence="3">
    <location>
        <begin position="105"/>
        <end position="119"/>
    </location>
</feature>
<evidence type="ECO:0000256" key="1">
    <source>
        <dbReference type="ARBA" id="ARBA00022669"/>
    </source>
</evidence>